<sequence length="813" mass="92057">MVRYRLLILFILSFFRFLVLQAQEVSLKGKIADGSNEQPLEFANIALLNPADSTLVTGGMSDLDGTFSFVGKPGEYLFRVGFIGYKDFFEKIRLGDRPSMNFGTIKLQPDAQNLNEVIVEGVTSMFVSDIDKRTYNVENNILAEGATAAELLATLPSIQVDDEGGISLRGSGNILIYINGRPSNLSGDDVESILSQFPASSIKEVELITNPSSRYDAAGVGGIINIILKKNIATGVNGQLNASIGTRDKYQAGINLNYGKKNANYFFSYNWQDRREIESGKGTRTTNLEGFSPVLDQNQDGLEFEKNHLVRGGVDFSLKPGKTLGLYFQGNFDDEIEFADVNQRNISSARVIDSTFFRRNEEYSVSSNYEGGLSYNWEIDSLGQKLFTSFTYSYDERSQDEYYEQQFFYGDGKEDPSKRIIQTNNRPRTSGLYVAQMDYEKPFGQNGKIESGLKGTFGNWNSSQVFAQGDISNEFGPVVVDSLTESYDFTENVYAAYFTFKNKHNKLGYQLGVRGEYTETLGITEKRNEEIPNNYFNLFPSAYLTYSLGEENELSLNYSRRISRPSIRDLAPIYQVNDQYNLNIGNPYLQPEFTDSYEFGYMKGWDRYLFNATVYHRYSTDVQTRITYLTDNNVAITTRENADTQASSGFELINQFQVSGNFDATLTGNFFYSKVNGENIEEGFSNENFSWTVSLLGNMIIPKWFSIQFQGNYRGPIVQPQGQIEPQWSINLGMRREVLSGKGTLSLNVTDIFNTRNFRTTTEDPRFTQTRTFQRETRIGTLSFTYRFGGFKDKREDRGSRREGGDNFGGDDF</sequence>
<dbReference type="PANTHER" id="PTHR40980">
    <property type="entry name" value="PLUG DOMAIN-CONTAINING PROTEIN"/>
    <property type="match status" value="1"/>
</dbReference>
<name>A0A1G5YPX6_9BACT</name>
<dbReference type="Gene3D" id="2.170.130.10">
    <property type="entry name" value="TonB-dependent receptor, plug domain"/>
    <property type="match status" value="1"/>
</dbReference>
<keyword evidence="5" id="KW-0675">Receptor</keyword>
<dbReference type="STRING" id="279824.SAMN03080617_02718"/>
<reference evidence="6" key="1">
    <citation type="submission" date="2016-10" db="EMBL/GenBank/DDBJ databases">
        <authorList>
            <person name="Varghese N."/>
            <person name="Submissions S."/>
        </authorList>
    </citation>
    <scope>NUCLEOTIDE SEQUENCE [LARGE SCALE GENOMIC DNA]</scope>
    <source>
        <strain evidence="6">DSM 22703</strain>
    </source>
</reference>
<dbReference type="InterPro" id="IPR036942">
    <property type="entry name" value="Beta-barrel_TonB_sf"/>
</dbReference>
<dbReference type="EMBL" id="FMXE01000019">
    <property type="protein sequence ID" value="SDA84493.1"/>
    <property type="molecule type" value="Genomic_DNA"/>
</dbReference>
<dbReference type="InterPro" id="IPR041700">
    <property type="entry name" value="OMP_b-brl_3"/>
</dbReference>
<accession>A0A1G5YPX6</accession>
<keyword evidence="3" id="KW-0998">Cell outer membrane</keyword>
<dbReference type="Proteomes" id="UP000198756">
    <property type="component" value="Unassembled WGS sequence"/>
</dbReference>
<dbReference type="AlphaFoldDB" id="A0A1G5YPX6"/>
<evidence type="ECO:0000256" key="3">
    <source>
        <dbReference type="ARBA" id="ARBA00023237"/>
    </source>
</evidence>
<dbReference type="PANTHER" id="PTHR40980:SF4">
    <property type="entry name" value="TONB-DEPENDENT RECEPTOR-LIKE BETA-BARREL DOMAIN-CONTAINING PROTEIN"/>
    <property type="match status" value="1"/>
</dbReference>
<dbReference type="GO" id="GO:0009279">
    <property type="term" value="C:cell outer membrane"/>
    <property type="evidence" value="ECO:0007669"/>
    <property type="project" value="UniProtKB-SubCell"/>
</dbReference>
<keyword evidence="2" id="KW-0472">Membrane</keyword>
<evidence type="ECO:0000313" key="6">
    <source>
        <dbReference type="Proteomes" id="UP000198756"/>
    </source>
</evidence>
<feature type="domain" description="Outer membrane protein beta-barrel" evidence="4">
    <location>
        <begin position="378"/>
        <end position="786"/>
    </location>
</feature>
<evidence type="ECO:0000256" key="1">
    <source>
        <dbReference type="ARBA" id="ARBA00004442"/>
    </source>
</evidence>
<keyword evidence="6" id="KW-1185">Reference proteome</keyword>
<dbReference type="InterPro" id="IPR008969">
    <property type="entry name" value="CarboxyPept-like_regulatory"/>
</dbReference>
<organism evidence="5 6">
    <name type="scientific">Algoriphagus alkaliphilus</name>
    <dbReference type="NCBI Taxonomy" id="279824"/>
    <lineage>
        <taxon>Bacteria</taxon>
        <taxon>Pseudomonadati</taxon>
        <taxon>Bacteroidota</taxon>
        <taxon>Cytophagia</taxon>
        <taxon>Cytophagales</taxon>
        <taxon>Cyclobacteriaceae</taxon>
        <taxon>Algoriphagus</taxon>
    </lineage>
</organism>
<evidence type="ECO:0000313" key="5">
    <source>
        <dbReference type="EMBL" id="SDA84493.1"/>
    </source>
</evidence>
<dbReference type="Pfam" id="PF14905">
    <property type="entry name" value="OMP_b-brl_3"/>
    <property type="match status" value="1"/>
</dbReference>
<evidence type="ECO:0000259" key="4">
    <source>
        <dbReference type="Pfam" id="PF14905"/>
    </source>
</evidence>
<dbReference type="Gene3D" id="2.40.170.20">
    <property type="entry name" value="TonB-dependent receptor, beta-barrel domain"/>
    <property type="match status" value="1"/>
</dbReference>
<dbReference type="SUPFAM" id="SSF56935">
    <property type="entry name" value="Porins"/>
    <property type="match status" value="1"/>
</dbReference>
<evidence type="ECO:0000256" key="2">
    <source>
        <dbReference type="ARBA" id="ARBA00023136"/>
    </source>
</evidence>
<dbReference type="InterPro" id="IPR037066">
    <property type="entry name" value="Plug_dom_sf"/>
</dbReference>
<protein>
    <submittedName>
        <fullName evidence="5">Outer membrane receptor proteins, mostly Fe transport</fullName>
    </submittedName>
</protein>
<dbReference type="OrthoDB" id="972646at2"/>
<comment type="subcellular location">
    <subcellularLocation>
        <location evidence="1">Cell outer membrane</location>
    </subcellularLocation>
</comment>
<dbReference type="Pfam" id="PF13715">
    <property type="entry name" value="CarbopepD_reg_2"/>
    <property type="match status" value="1"/>
</dbReference>
<gene>
    <name evidence="5" type="ORF">SAMN03080617_02718</name>
</gene>
<proteinExistence type="predicted"/>
<dbReference type="SUPFAM" id="SSF49464">
    <property type="entry name" value="Carboxypeptidase regulatory domain-like"/>
    <property type="match status" value="1"/>
</dbReference>
<dbReference type="RefSeq" id="WP_092730840.1">
    <property type="nucleotide sequence ID" value="NZ_FMXE01000019.1"/>
</dbReference>